<organism evidence="1 2">
    <name type="scientific">Candolleomyces eurysporus</name>
    <dbReference type="NCBI Taxonomy" id="2828524"/>
    <lineage>
        <taxon>Eukaryota</taxon>
        <taxon>Fungi</taxon>
        <taxon>Dikarya</taxon>
        <taxon>Basidiomycota</taxon>
        <taxon>Agaricomycotina</taxon>
        <taxon>Agaricomycetes</taxon>
        <taxon>Agaricomycetidae</taxon>
        <taxon>Agaricales</taxon>
        <taxon>Agaricineae</taxon>
        <taxon>Psathyrellaceae</taxon>
        <taxon>Candolleomyces</taxon>
    </lineage>
</organism>
<comment type="caution">
    <text evidence="1">The sequence shown here is derived from an EMBL/GenBank/DDBJ whole genome shotgun (WGS) entry which is preliminary data.</text>
</comment>
<feature type="non-terminal residue" evidence="1">
    <location>
        <position position="54"/>
    </location>
</feature>
<proteinExistence type="predicted"/>
<evidence type="ECO:0000313" key="2">
    <source>
        <dbReference type="Proteomes" id="UP001140091"/>
    </source>
</evidence>
<dbReference type="AlphaFoldDB" id="A0A9W8JJW9"/>
<keyword evidence="2" id="KW-1185">Reference proteome</keyword>
<evidence type="ECO:0000313" key="1">
    <source>
        <dbReference type="EMBL" id="KAJ2936045.1"/>
    </source>
</evidence>
<protein>
    <submittedName>
        <fullName evidence="1">Uncharacterized protein</fullName>
    </submittedName>
</protein>
<sequence>MGLANEHMLWLNDTRLCTLPCIEKFTHSVGERVAKLDSEMRKVGWNLNALQDIK</sequence>
<dbReference type="Proteomes" id="UP001140091">
    <property type="component" value="Unassembled WGS sequence"/>
</dbReference>
<gene>
    <name evidence="1" type="ORF">H1R20_g1049</name>
</gene>
<reference evidence="1" key="1">
    <citation type="submission" date="2022-06" db="EMBL/GenBank/DDBJ databases">
        <title>Genome Sequence of Candolleomyces eurysporus.</title>
        <authorList>
            <person name="Buettner E."/>
        </authorList>
    </citation>
    <scope>NUCLEOTIDE SEQUENCE</scope>
    <source>
        <strain evidence="1">VTCC 930004</strain>
    </source>
</reference>
<name>A0A9W8JJW9_9AGAR</name>
<accession>A0A9W8JJW9</accession>
<dbReference type="EMBL" id="JANBPK010000194">
    <property type="protein sequence ID" value="KAJ2936045.1"/>
    <property type="molecule type" value="Genomic_DNA"/>
</dbReference>